<gene>
    <name evidence="1" type="ORF">OFLC_LOCUS16094</name>
</gene>
<name>A0A183I8N2_9BILA</name>
<dbReference type="WBParaSite" id="OFLC_0001610701-mRNA-1">
    <property type="protein sequence ID" value="OFLC_0001610701-mRNA-1"/>
    <property type="gene ID" value="OFLC_0001610701"/>
</dbReference>
<evidence type="ECO:0000313" key="2">
    <source>
        <dbReference type="Proteomes" id="UP000267606"/>
    </source>
</evidence>
<dbReference type="AlphaFoldDB" id="A0A183I8N2"/>
<keyword evidence="2" id="KW-1185">Reference proteome</keyword>
<dbReference type="EMBL" id="UZAJ01044028">
    <property type="protein sequence ID" value="VDP27091.1"/>
    <property type="molecule type" value="Genomic_DNA"/>
</dbReference>
<accession>A0A183I8N2</accession>
<evidence type="ECO:0000313" key="3">
    <source>
        <dbReference type="WBParaSite" id="OFLC_0001610701-mRNA-1"/>
    </source>
</evidence>
<protein>
    <submittedName>
        <fullName evidence="1 3">Uncharacterized protein</fullName>
    </submittedName>
</protein>
<dbReference type="Proteomes" id="UP000267606">
    <property type="component" value="Unassembled WGS sequence"/>
</dbReference>
<sequence>MCAPQVRLTGRYLSLGHQNQSAVLNKVDVESYPRIYVETWEPLAPTMIRTNYHLVDYTCALLRHFGAQQIQVDLPWRIMATLLPSNSDWSQDPVELMNLVAKLSPH</sequence>
<dbReference type="STRING" id="387005.A0A183I8N2"/>
<organism evidence="3">
    <name type="scientific">Onchocerca flexuosa</name>
    <dbReference type="NCBI Taxonomy" id="387005"/>
    <lineage>
        <taxon>Eukaryota</taxon>
        <taxon>Metazoa</taxon>
        <taxon>Ecdysozoa</taxon>
        <taxon>Nematoda</taxon>
        <taxon>Chromadorea</taxon>
        <taxon>Rhabditida</taxon>
        <taxon>Spirurina</taxon>
        <taxon>Spiruromorpha</taxon>
        <taxon>Filarioidea</taxon>
        <taxon>Onchocercidae</taxon>
        <taxon>Onchocerca</taxon>
    </lineage>
</organism>
<evidence type="ECO:0000313" key="1">
    <source>
        <dbReference type="EMBL" id="VDP27091.1"/>
    </source>
</evidence>
<reference evidence="1 2" key="2">
    <citation type="submission" date="2018-11" db="EMBL/GenBank/DDBJ databases">
        <authorList>
            <consortium name="Pathogen Informatics"/>
        </authorList>
    </citation>
    <scope>NUCLEOTIDE SEQUENCE [LARGE SCALE GENOMIC DNA]</scope>
</reference>
<proteinExistence type="predicted"/>
<reference evidence="3" key="1">
    <citation type="submission" date="2016-06" db="UniProtKB">
        <authorList>
            <consortium name="WormBaseParasite"/>
        </authorList>
    </citation>
    <scope>IDENTIFICATION</scope>
</reference>